<dbReference type="SUPFAM" id="SSF81383">
    <property type="entry name" value="F-box domain"/>
    <property type="match status" value="1"/>
</dbReference>
<reference evidence="2" key="2">
    <citation type="journal article" name="Front. Microbiol.">
        <title>Degradative Capacity of Two Strains of Rhodonia placenta: From Phenotype to Genotype.</title>
        <authorList>
            <person name="Kolle M."/>
            <person name="Horta M.A.C."/>
            <person name="Nowrousian M."/>
            <person name="Ohm R.A."/>
            <person name="Benz J.P."/>
            <person name="Pilgard A."/>
        </authorList>
    </citation>
    <scope>NUCLEOTIDE SEQUENCE</scope>
    <source>
        <strain evidence="2">FPRL280</strain>
    </source>
</reference>
<dbReference type="Proteomes" id="UP000639403">
    <property type="component" value="Unassembled WGS sequence"/>
</dbReference>
<dbReference type="Gene3D" id="3.80.10.10">
    <property type="entry name" value="Ribonuclease Inhibitor"/>
    <property type="match status" value="1"/>
</dbReference>
<dbReference type="EMBL" id="JADOXO010000214">
    <property type="protein sequence ID" value="KAF9809202.1"/>
    <property type="molecule type" value="Genomic_DNA"/>
</dbReference>
<protein>
    <recommendedName>
        <fullName evidence="1">F-box domain-containing protein</fullName>
    </recommendedName>
</protein>
<dbReference type="AlphaFoldDB" id="A0A8H7NY07"/>
<comment type="caution">
    <text evidence="2">The sequence shown here is derived from an EMBL/GenBank/DDBJ whole genome shotgun (WGS) entry which is preliminary data.</text>
</comment>
<accession>A0A8H7NY07</accession>
<evidence type="ECO:0000313" key="2">
    <source>
        <dbReference type="EMBL" id="KAF9809202.1"/>
    </source>
</evidence>
<reference evidence="2" key="1">
    <citation type="submission" date="2020-11" db="EMBL/GenBank/DDBJ databases">
        <authorList>
            <person name="Koelle M."/>
            <person name="Horta M.A.C."/>
            <person name="Nowrousian M."/>
            <person name="Ohm R.A."/>
            <person name="Benz P."/>
            <person name="Pilgard A."/>
        </authorList>
    </citation>
    <scope>NUCLEOTIDE SEQUENCE</scope>
    <source>
        <strain evidence="2">FPRL280</strain>
    </source>
</reference>
<dbReference type="InterPro" id="IPR032675">
    <property type="entry name" value="LRR_dom_sf"/>
</dbReference>
<proteinExistence type="predicted"/>
<dbReference type="InterPro" id="IPR001810">
    <property type="entry name" value="F-box_dom"/>
</dbReference>
<organism evidence="2 3">
    <name type="scientific">Rhodonia placenta</name>
    <dbReference type="NCBI Taxonomy" id="104341"/>
    <lineage>
        <taxon>Eukaryota</taxon>
        <taxon>Fungi</taxon>
        <taxon>Dikarya</taxon>
        <taxon>Basidiomycota</taxon>
        <taxon>Agaricomycotina</taxon>
        <taxon>Agaricomycetes</taxon>
        <taxon>Polyporales</taxon>
        <taxon>Adustoporiaceae</taxon>
        <taxon>Rhodonia</taxon>
    </lineage>
</organism>
<dbReference type="InterPro" id="IPR036047">
    <property type="entry name" value="F-box-like_dom_sf"/>
</dbReference>
<feature type="domain" description="F-box" evidence="1">
    <location>
        <begin position="50"/>
        <end position="79"/>
    </location>
</feature>
<name>A0A8H7NY07_9APHY</name>
<dbReference type="SUPFAM" id="SSF52047">
    <property type="entry name" value="RNI-like"/>
    <property type="match status" value="1"/>
</dbReference>
<sequence>MARRDRPPRTTQDRVLKISHYKIPLAQIFAPLLEMEKEKEKQRSTLNLTTLNEDVLLEILEELSPLDAFNLSLTSRLLYPIARCRALSAIELRTQQQLVSFCDFMIDDIDSRLYWLRRLCVRLRHHALPESLLSPPMQRLASLLERATGLRHLEIDCLDLAIDIEPYVGHTLEALSGLVSLKLLDVSQHSLGVLSRLQARVQRLSVHMAFGADGDSLLPTISRFTACESLSLERVSIESISSSAFPAVRELSLCGCYVPLSTLRAFSHLRVLRLEQHIRCPDPLVSSAPCWSHLDYLEAHTDFARHWRLGCPISHVSLASVIGSPARVLRARRVPSTPESVVLLRLVKDSRPIVLDFRIMVGEQLCDDFWQKMIRYMPKLRSLEIELCSFEGQDNLLTHVLWLDAMAEQLRSLRSLMYIGVCINSSIVRHNHEGTKVPMPKDCETARSLAAKLAAVMPSLKCVLFGFGSRAQDAGRYAHLFRGDFSWWKVLRVRGMSGSLVPLSPQRGEKVRALLRSPPYEEPVSINDDQLEKVNLARCSVLYP</sequence>
<evidence type="ECO:0000313" key="3">
    <source>
        <dbReference type="Proteomes" id="UP000639403"/>
    </source>
</evidence>
<gene>
    <name evidence="2" type="ORF">IEO21_07502</name>
</gene>
<dbReference type="Pfam" id="PF00646">
    <property type="entry name" value="F-box"/>
    <property type="match status" value="1"/>
</dbReference>
<evidence type="ECO:0000259" key="1">
    <source>
        <dbReference type="Pfam" id="PF00646"/>
    </source>
</evidence>